<dbReference type="Proteomes" id="UP001597641">
    <property type="component" value="Unassembled WGS sequence"/>
</dbReference>
<organism evidence="1 2">
    <name type="scientific">Pontibacter toksunensis</name>
    <dbReference type="NCBI Taxonomy" id="1332631"/>
    <lineage>
        <taxon>Bacteria</taxon>
        <taxon>Pseudomonadati</taxon>
        <taxon>Bacteroidota</taxon>
        <taxon>Cytophagia</taxon>
        <taxon>Cytophagales</taxon>
        <taxon>Hymenobacteraceae</taxon>
        <taxon>Pontibacter</taxon>
    </lineage>
</organism>
<name>A0ABW6BYM6_9BACT</name>
<dbReference type="SUPFAM" id="SSF48452">
    <property type="entry name" value="TPR-like"/>
    <property type="match status" value="1"/>
</dbReference>
<proteinExistence type="predicted"/>
<evidence type="ECO:0000313" key="1">
    <source>
        <dbReference type="EMBL" id="MFD3002173.1"/>
    </source>
</evidence>
<sequence length="344" mass="39686">MLFLHACSTSKVPEQVEVPDYTKVYHPVINQAELKIVEENYAEALTAYKEAFAAVPSPFARDYYNAAVSAVRLKDEEQAFEYLEKLVLKGVSLPYLERQEAFDSLERTREWKKFVKRYPKQREKYEQGINAPLRADLDELYARDQYFRQAEGGLRVHGDTIRKIEADNITNLLNWINDYGYPGEALIGVADTLEELPRFSIVIQRQTAARKGYDFKSILAKAVKEGRMAPQPAAYLLDQQAGKNLYNSKVFAKISCKRCKEKDKNYDKIQSLLLEKMSEADVEVTNKRREQLGLESLQDYRKKVLHNAEDEQFKLNYNWSVVNYVVPSSEAADVLLERLTVAEE</sequence>
<comment type="caution">
    <text evidence="1">The sequence shown here is derived from an EMBL/GenBank/DDBJ whole genome shotgun (WGS) entry which is preliminary data.</text>
</comment>
<evidence type="ECO:0008006" key="3">
    <source>
        <dbReference type="Google" id="ProtNLM"/>
    </source>
</evidence>
<keyword evidence="2" id="KW-1185">Reference proteome</keyword>
<protein>
    <recommendedName>
        <fullName evidence="3">Tetratricopeptide repeat protein</fullName>
    </recommendedName>
</protein>
<accession>A0ABW6BYM6</accession>
<dbReference type="EMBL" id="JBHUOX010000014">
    <property type="protein sequence ID" value="MFD3002173.1"/>
    <property type="molecule type" value="Genomic_DNA"/>
</dbReference>
<dbReference type="Gene3D" id="1.25.40.10">
    <property type="entry name" value="Tetratricopeptide repeat domain"/>
    <property type="match status" value="1"/>
</dbReference>
<reference evidence="2" key="1">
    <citation type="journal article" date="2019" name="Int. J. Syst. Evol. Microbiol.">
        <title>The Global Catalogue of Microorganisms (GCM) 10K type strain sequencing project: providing services to taxonomists for standard genome sequencing and annotation.</title>
        <authorList>
            <consortium name="The Broad Institute Genomics Platform"/>
            <consortium name="The Broad Institute Genome Sequencing Center for Infectious Disease"/>
            <person name="Wu L."/>
            <person name="Ma J."/>
        </authorList>
    </citation>
    <scope>NUCLEOTIDE SEQUENCE [LARGE SCALE GENOMIC DNA]</scope>
    <source>
        <strain evidence="2">KCTC 23984</strain>
    </source>
</reference>
<dbReference type="InterPro" id="IPR011990">
    <property type="entry name" value="TPR-like_helical_dom_sf"/>
</dbReference>
<evidence type="ECO:0000313" key="2">
    <source>
        <dbReference type="Proteomes" id="UP001597641"/>
    </source>
</evidence>
<gene>
    <name evidence="1" type="ORF">ACFS7Z_17515</name>
</gene>